<reference evidence="2 3" key="1">
    <citation type="submission" date="2023-04" db="EMBL/GenBank/DDBJ databases">
        <title>Draft genome sequence of acteroides sedimenti strain YN3PY1.</title>
        <authorList>
            <person name="Yoshida N."/>
        </authorList>
    </citation>
    <scope>NUCLEOTIDE SEQUENCE [LARGE SCALE GENOMIC DNA]</scope>
    <source>
        <strain evidence="2 3">YN3PY1</strain>
    </source>
</reference>
<feature type="domain" description="Knr4/Smi1-like" evidence="1">
    <location>
        <begin position="72"/>
        <end position="191"/>
    </location>
</feature>
<evidence type="ECO:0000313" key="3">
    <source>
        <dbReference type="Proteomes" id="UP001496674"/>
    </source>
</evidence>
<dbReference type="InterPro" id="IPR037883">
    <property type="entry name" value="Knr4/Smi1-like_sf"/>
</dbReference>
<proteinExistence type="predicted"/>
<dbReference type="InterPro" id="IPR018958">
    <property type="entry name" value="Knr4/Smi1-like_dom"/>
</dbReference>
<dbReference type="Gene3D" id="3.40.1580.10">
    <property type="entry name" value="SMI1/KNR4-like"/>
    <property type="match status" value="1"/>
</dbReference>
<gene>
    <name evidence="2" type="ORF">BSYN_21690</name>
</gene>
<dbReference type="SUPFAM" id="SSF160631">
    <property type="entry name" value="SMI1/KNR4-like"/>
    <property type="match status" value="1"/>
</dbReference>
<protein>
    <recommendedName>
        <fullName evidence="1">Knr4/Smi1-like domain-containing protein</fullName>
    </recommendedName>
</protein>
<accession>A0ABN6Z6S6</accession>
<evidence type="ECO:0000313" key="2">
    <source>
        <dbReference type="EMBL" id="BEG99904.1"/>
    </source>
</evidence>
<dbReference type="Proteomes" id="UP001496674">
    <property type="component" value="Chromosome"/>
</dbReference>
<dbReference type="EMBL" id="AP028055">
    <property type="protein sequence ID" value="BEG99904.1"/>
    <property type="molecule type" value="Genomic_DNA"/>
</dbReference>
<keyword evidence="3" id="KW-1185">Reference proteome</keyword>
<evidence type="ECO:0000259" key="1">
    <source>
        <dbReference type="Pfam" id="PF09346"/>
    </source>
</evidence>
<organism evidence="2 3">
    <name type="scientific">Bacteroides sedimenti</name>
    <dbReference type="NCBI Taxonomy" id="2136147"/>
    <lineage>
        <taxon>Bacteria</taxon>
        <taxon>Pseudomonadati</taxon>
        <taxon>Bacteroidota</taxon>
        <taxon>Bacteroidia</taxon>
        <taxon>Bacteroidales</taxon>
        <taxon>Bacteroidaceae</taxon>
        <taxon>Bacteroides</taxon>
    </lineage>
</organism>
<name>A0ABN6Z6S6_9BACE</name>
<dbReference type="RefSeq" id="WP_353330800.1">
    <property type="nucleotide sequence ID" value="NZ_AP028055.1"/>
</dbReference>
<dbReference type="Pfam" id="PF09346">
    <property type="entry name" value="SMI1_KNR4"/>
    <property type="match status" value="1"/>
</dbReference>
<sequence length="218" mass="25360">MAEENNIISCNKYKVYLFENNQLKMKNSEISSLLYKFENLGIGNSSDGATMIGKAPHVGPKAWLNILFPTLNKEELFYLSEELKTEIPKEYADFLLNFSNGLNVLSSTLSLYGLRKQINRDIEANVRQPYSIITPNLYERPHNAKDSYFFIGGYNWDGSHLYIDKETNIVHCCERWDATSRKQWNSLEEMILSEIKRLYKLFDDNGVELDEDKETIPY</sequence>